<gene>
    <name evidence="1" type="ORF">ENL01_00060</name>
</gene>
<proteinExistence type="predicted"/>
<sequence>MQAEKHLFSTKPILGKFLRNKAVERLFASKSREAAVALAQAVEKAHPEAEVILQRLLNLRYEREPVMHSAMWNYWKSQRFEELLKRTEASESFQSNLMQALETMPQNDWGSGLLFALWSQLDRDDIAAIIETQSRHAPVLEMDALFGLVRGKPERYLHLEDPDYAIFEKAWLAASGAQRQRISLTLLNSQQPRLIAAYDHAVRDEHDPQLVIEALKLCGDHDALFDRLQGLAFNAVLEVIAFWAESGGHPKASAKAAIVEQAVALYRDVAEQLPKSRPSTPPGTQEIFAFWTKRYQSDESIRKDLSSPDPFRRAGALYCGAQRDFIPRSQIREIAIHGTWPEKLVVQYLFNASDESACNEHVAWLRPQDNVVAGILSMRLPGTLEESSRLADQLQGVSAENYQHKLLQLLTLLQGYFLRGLITVDSSDDATESNAVETEEVTDVEW</sequence>
<organism evidence="1">
    <name type="scientific">Chlorobaculum parvum</name>
    <dbReference type="NCBI Taxonomy" id="274539"/>
    <lineage>
        <taxon>Bacteria</taxon>
        <taxon>Pseudomonadati</taxon>
        <taxon>Chlorobiota</taxon>
        <taxon>Chlorobiia</taxon>
        <taxon>Chlorobiales</taxon>
        <taxon>Chlorobiaceae</taxon>
        <taxon>Chlorobaculum</taxon>
    </lineage>
</organism>
<reference evidence="1" key="1">
    <citation type="journal article" date="2020" name="mSystems">
        <title>Genome- and Community-Level Interaction Insights into Carbon Utilization and Element Cycling Functions of Hydrothermarchaeota in Hydrothermal Sediment.</title>
        <authorList>
            <person name="Zhou Z."/>
            <person name="Liu Y."/>
            <person name="Xu W."/>
            <person name="Pan J."/>
            <person name="Luo Z.H."/>
            <person name="Li M."/>
        </authorList>
    </citation>
    <scope>NUCLEOTIDE SEQUENCE [LARGE SCALE GENOMIC DNA]</scope>
    <source>
        <strain evidence="1">HyVt-628</strain>
    </source>
</reference>
<name>A0A7C5HC55_9CHLB</name>
<evidence type="ECO:0000313" key="1">
    <source>
        <dbReference type="EMBL" id="HHE07334.1"/>
    </source>
</evidence>
<dbReference type="AlphaFoldDB" id="A0A7C5HC55"/>
<dbReference type="Proteomes" id="UP000886059">
    <property type="component" value="Unassembled WGS sequence"/>
</dbReference>
<accession>A0A7C5HC55</accession>
<protein>
    <submittedName>
        <fullName evidence="1">Uncharacterized protein</fullName>
    </submittedName>
</protein>
<dbReference type="EMBL" id="DRSK01000003">
    <property type="protein sequence ID" value="HHE07334.1"/>
    <property type="molecule type" value="Genomic_DNA"/>
</dbReference>
<comment type="caution">
    <text evidence="1">The sequence shown here is derived from an EMBL/GenBank/DDBJ whole genome shotgun (WGS) entry which is preliminary data.</text>
</comment>